<evidence type="ECO:0000313" key="1">
    <source>
        <dbReference type="EnsemblProtists" id="EOD38796"/>
    </source>
</evidence>
<name>A0A0D3KSR1_EMIH1</name>
<sequence>MQTDGDSPVTVVEADGEPPATVVEVLAVEEELTPAGIVEELAPAVAVDVLGSSEAVSAATSDACVCSECNKVHPQSNFSRNQWRKPVEQRRCKACVEESLPKPKPSKVEVQRMAREEEARRKLEDSQDCQELESGCYSVPPPCCCLVCFWLQFDESKTRFILGPGNQCIFPWPFPCCIYRSAELRWQNFREGGDLNIQIHTAETQQSYAKWSMKWPPYDGPAFACI</sequence>
<dbReference type="KEGG" id="ehx:EMIHUDRAFT_224222"/>
<reference evidence="2" key="1">
    <citation type="journal article" date="2013" name="Nature">
        <title>Pan genome of the phytoplankton Emiliania underpins its global distribution.</title>
        <authorList>
            <person name="Read B.A."/>
            <person name="Kegel J."/>
            <person name="Klute M.J."/>
            <person name="Kuo A."/>
            <person name="Lefebvre S.C."/>
            <person name="Maumus F."/>
            <person name="Mayer C."/>
            <person name="Miller J."/>
            <person name="Monier A."/>
            <person name="Salamov A."/>
            <person name="Young J."/>
            <person name="Aguilar M."/>
            <person name="Claverie J.M."/>
            <person name="Frickenhaus S."/>
            <person name="Gonzalez K."/>
            <person name="Herman E.K."/>
            <person name="Lin Y.C."/>
            <person name="Napier J."/>
            <person name="Ogata H."/>
            <person name="Sarno A.F."/>
            <person name="Shmutz J."/>
            <person name="Schroeder D."/>
            <person name="de Vargas C."/>
            <person name="Verret F."/>
            <person name="von Dassow P."/>
            <person name="Valentin K."/>
            <person name="Van de Peer Y."/>
            <person name="Wheeler G."/>
            <person name="Dacks J.B."/>
            <person name="Delwiche C.F."/>
            <person name="Dyhrman S.T."/>
            <person name="Glockner G."/>
            <person name="John U."/>
            <person name="Richards T."/>
            <person name="Worden A.Z."/>
            <person name="Zhang X."/>
            <person name="Grigoriev I.V."/>
            <person name="Allen A.E."/>
            <person name="Bidle K."/>
            <person name="Borodovsky M."/>
            <person name="Bowler C."/>
            <person name="Brownlee C."/>
            <person name="Cock J.M."/>
            <person name="Elias M."/>
            <person name="Gladyshev V.N."/>
            <person name="Groth M."/>
            <person name="Guda C."/>
            <person name="Hadaegh A."/>
            <person name="Iglesias-Rodriguez M.D."/>
            <person name="Jenkins J."/>
            <person name="Jones B.M."/>
            <person name="Lawson T."/>
            <person name="Leese F."/>
            <person name="Lindquist E."/>
            <person name="Lobanov A."/>
            <person name="Lomsadze A."/>
            <person name="Malik S.B."/>
            <person name="Marsh M.E."/>
            <person name="Mackinder L."/>
            <person name="Mock T."/>
            <person name="Mueller-Roeber B."/>
            <person name="Pagarete A."/>
            <person name="Parker M."/>
            <person name="Probert I."/>
            <person name="Quesneville H."/>
            <person name="Raines C."/>
            <person name="Rensing S.A."/>
            <person name="Riano-Pachon D.M."/>
            <person name="Richier S."/>
            <person name="Rokitta S."/>
            <person name="Shiraiwa Y."/>
            <person name="Soanes D.M."/>
            <person name="van der Giezen M."/>
            <person name="Wahlund T.M."/>
            <person name="Williams B."/>
            <person name="Wilson W."/>
            <person name="Wolfe G."/>
            <person name="Wurch L.L."/>
        </authorList>
    </citation>
    <scope>NUCLEOTIDE SEQUENCE</scope>
</reference>
<dbReference type="GeneID" id="17284067"/>
<accession>A0A0D3KSR1</accession>
<dbReference type="EnsemblProtists" id="EOD38796">
    <property type="protein sequence ID" value="EOD38796"/>
    <property type="gene ID" value="EMIHUDRAFT_224222"/>
</dbReference>
<dbReference type="HOGENOM" id="CLU_1226734_0_0_1"/>
<dbReference type="PaxDb" id="2903-EOD38796"/>
<protein>
    <submittedName>
        <fullName evidence="1">Uncharacterized protein</fullName>
    </submittedName>
</protein>
<dbReference type="Proteomes" id="UP000013827">
    <property type="component" value="Unassembled WGS sequence"/>
</dbReference>
<dbReference type="AlphaFoldDB" id="A0A0D3KSR1"/>
<evidence type="ECO:0000313" key="2">
    <source>
        <dbReference type="Proteomes" id="UP000013827"/>
    </source>
</evidence>
<keyword evidence="2" id="KW-1185">Reference proteome</keyword>
<reference evidence="1" key="2">
    <citation type="submission" date="2024-10" db="UniProtKB">
        <authorList>
            <consortium name="EnsemblProtists"/>
        </authorList>
    </citation>
    <scope>IDENTIFICATION</scope>
</reference>
<proteinExistence type="predicted"/>
<dbReference type="RefSeq" id="XP_005791225.1">
    <property type="nucleotide sequence ID" value="XM_005791168.1"/>
</dbReference>
<organism evidence="1 2">
    <name type="scientific">Emiliania huxleyi (strain CCMP1516)</name>
    <dbReference type="NCBI Taxonomy" id="280463"/>
    <lineage>
        <taxon>Eukaryota</taxon>
        <taxon>Haptista</taxon>
        <taxon>Haptophyta</taxon>
        <taxon>Prymnesiophyceae</taxon>
        <taxon>Isochrysidales</taxon>
        <taxon>Noelaerhabdaceae</taxon>
        <taxon>Emiliania</taxon>
    </lineage>
</organism>